<dbReference type="Pfam" id="PF00905">
    <property type="entry name" value="Transpeptidase"/>
    <property type="match status" value="1"/>
</dbReference>
<comment type="caution">
    <text evidence="3">The sequence shown here is derived from an EMBL/GenBank/DDBJ whole genome shotgun (WGS) entry which is preliminary data.</text>
</comment>
<evidence type="ECO:0000313" key="4">
    <source>
        <dbReference type="Proteomes" id="UP000689967"/>
    </source>
</evidence>
<gene>
    <name evidence="3" type="ORF">JJQ90_03680</name>
</gene>
<feature type="chain" id="PRO_5046189622" evidence="1">
    <location>
        <begin position="21"/>
        <end position="277"/>
    </location>
</feature>
<keyword evidence="1" id="KW-0732">Signal</keyword>
<protein>
    <submittedName>
        <fullName evidence="3">Class D beta-lactamase</fullName>
    </submittedName>
</protein>
<dbReference type="RefSeq" id="WP_216873084.1">
    <property type="nucleotide sequence ID" value="NZ_JAERQM010000001.1"/>
</dbReference>
<organism evidence="3 4">
    <name type="scientific">Falsiroseomonas oleicola</name>
    <dbReference type="NCBI Taxonomy" id="2801474"/>
    <lineage>
        <taxon>Bacteria</taxon>
        <taxon>Pseudomonadati</taxon>
        <taxon>Pseudomonadota</taxon>
        <taxon>Alphaproteobacteria</taxon>
        <taxon>Acetobacterales</taxon>
        <taxon>Roseomonadaceae</taxon>
        <taxon>Falsiroseomonas</taxon>
    </lineage>
</organism>
<evidence type="ECO:0000259" key="2">
    <source>
        <dbReference type="Pfam" id="PF00905"/>
    </source>
</evidence>
<dbReference type="EMBL" id="JAERQM010000001">
    <property type="protein sequence ID" value="MBU8542788.1"/>
    <property type="molecule type" value="Genomic_DNA"/>
</dbReference>
<evidence type="ECO:0000313" key="3">
    <source>
        <dbReference type="EMBL" id="MBU8542788.1"/>
    </source>
</evidence>
<accession>A0ABS6H439</accession>
<evidence type="ECO:0000256" key="1">
    <source>
        <dbReference type="SAM" id="SignalP"/>
    </source>
</evidence>
<feature type="signal peptide" evidence="1">
    <location>
        <begin position="1"/>
        <end position="20"/>
    </location>
</feature>
<proteinExistence type="predicted"/>
<name>A0ABS6H439_9PROT</name>
<feature type="domain" description="Penicillin-binding protein transpeptidase" evidence="2">
    <location>
        <begin position="63"/>
        <end position="248"/>
    </location>
</feature>
<dbReference type="Proteomes" id="UP000689967">
    <property type="component" value="Unassembled WGS sequence"/>
</dbReference>
<dbReference type="InterPro" id="IPR001460">
    <property type="entry name" value="PCN-bd_Tpept"/>
</dbReference>
<keyword evidence="4" id="KW-1185">Reference proteome</keyword>
<reference evidence="3 4" key="1">
    <citation type="submission" date="2021-01" db="EMBL/GenBank/DDBJ databases">
        <title>Roseomonas sp. nov, a bacterium isolated from an oil production mixture in Yumen Oilfield.</title>
        <authorList>
            <person name="Wu D."/>
        </authorList>
    </citation>
    <scope>NUCLEOTIDE SEQUENCE [LARGE SCALE GENOMIC DNA]</scope>
    <source>
        <strain evidence="3 4">ROY-5-3</strain>
    </source>
</reference>
<sequence>MRRRLLLAGVTALAARPALAQAPRILPRAALGAEAGRPVSFLAREVGGPGAWMLVDSALDALHTPWSSFKVPNLLIALESGIAADLAAARRWDPARRPAAPHWPAIWRQDQTLGEAFRNSTVWYFQDLARQVGTARYRATLARWGYGNATVSQGSDRFWLDGTLRISVREQVAFLAALLESRLGVAPASLAALEAASLAGAAPGLTLHGKTGAGPRRPGPGAEGWYVGFLRRDAAPPVAFALHTYAPDFAALRDFRRDAALRLLAAAGLLPAGFPQS</sequence>